<feature type="signal peptide" evidence="1">
    <location>
        <begin position="1"/>
        <end position="17"/>
    </location>
</feature>
<dbReference type="InterPro" id="IPR024079">
    <property type="entry name" value="MetalloPept_cat_dom_sf"/>
</dbReference>
<evidence type="ECO:0000313" key="4">
    <source>
        <dbReference type="Proteomes" id="UP001342314"/>
    </source>
</evidence>
<name>A0AAV5GXZ4_9BASI</name>
<dbReference type="PANTHER" id="PTHR39399">
    <property type="entry name" value="PROTEIN ZPS1"/>
    <property type="match status" value="1"/>
</dbReference>
<evidence type="ECO:0000259" key="2">
    <source>
        <dbReference type="Pfam" id="PF13933"/>
    </source>
</evidence>
<feature type="chain" id="PRO_5043752943" description="Putative peptidase domain-containing protein" evidence="1">
    <location>
        <begin position="18"/>
        <end position="260"/>
    </location>
</feature>
<organism evidence="3 4">
    <name type="scientific">Rhodotorula paludigena</name>
    <dbReference type="NCBI Taxonomy" id="86838"/>
    <lineage>
        <taxon>Eukaryota</taxon>
        <taxon>Fungi</taxon>
        <taxon>Dikarya</taxon>
        <taxon>Basidiomycota</taxon>
        <taxon>Pucciniomycotina</taxon>
        <taxon>Microbotryomycetes</taxon>
        <taxon>Sporidiobolales</taxon>
        <taxon>Sporidiobolaceae</taxon>
        <taxon>Rhodotorula</taxon>
    </lineage>
</organism>
<sequence length="260" mass="27535">MLVPLSYLLALPTLALSAPLSAPLSSALSAFTPPASASAAWSAGATTAFAAHSSCNATQRRLIADGLGEALELAQHARAHLRRWGADGMFKDWFGAAADPNGLEGLLDRLVDGDRAGLLFRCDDPDAECDGEYGVIPGYFRAGERDQTVVCETYYLAKPSLENLCVRGQALFANGSELTQGAWFLHRLLHLPQASGGRLSDVVDTAKEALELAKGPNANETEYSIHSVQYYALDVYAYDILLPGVGCRGGGDNSTLAASE</sequence>
<keyword evidence="4" id="KW-1185">Reference proteome</keyword>
<evidence type="ECO:0000256" key="1">
    <source>
        <dbReference type="SAM" id="SignalP"/>
    </source>
</evidence>
<dbReference type="SUPFAM" id="SSF55486">
    <property type="entry name" value="Metalloproteases ('zincins'), catalytic domain"/>
    <property type="match status" value="1"/>
</dbReference>
<dbReference type="GO" id="GO:0005576">
    <property type="term" value="C:extracellular region"/>
    <property type="evidence" value="ECO:0007669"/>
    <property type="project" value="TreeGrafter"/>
</dbReference>
<protein>
    <recommendedName>
        <fullName evidence="2">Putative peptidase domain-containing protein</fullName>
    </recommendedName>
</protein>
<feature type="domain" description="Putative peptidase" evidence="2">
    <location>
        <begin position="15"/>
        <end position="249"/>
    </location>
</feature>
<evidence type="ECO:0000313" key="3">
    <source>
        <dbReference type="EMBL" id="GJN94039.1"/>
    </source>
</evidence>
<dbReference type="Gene3D" id="3.40.390.10">
    <property type="entry name" value="Collagenase (Catalytic Domain)"/>
    <property type="match status" value="1"/>
</dbReference>
<dbReference type="Proteomes" id="UP001342314">
    <property type="component" value="Unassembled WGS sequence"/>
</dbReference>
<dbReference type="Pfam" id="PF13933">
    <property type="entry name" value="HRXXH"/>
    <property type="match status" value="1"/>
</dbReference>
<dbReference type="EMBL" id="BQKY01000016">
    <property type="protein sequence ID" value="GJN94039.1"/>
    <property type="molecule type" value="Genomic_DNA"/>
</dbReference>
<proteinExistence type="predicted"/>
<dbReference type="GO" id="GO:0009986">
    <property type="term" value="C:cell surface"/>
    <property type="evidence" value="ECO:0007669"/>
    <property type="project" value="TreeGrafter"/>
</dbReference>
<dbReference type="PANTHER" id="PTHR39399:SF1">
    <property type="entry name" value="PROTEIN ZPS1"/>
    <property type="match status" value="1"/>
</dbReference>
<dbReference type="GO" id="GO:0008270">
    <property type="term" value="F:zinc ion binding"/>
    <property type="evidence" value="ECO:0007669"/>
    <property type="project" value="TreeGrafter"/>
</dbReference>
<reference evidence="3 4" key="1">
    <citation type="submission" date="2021-12" db="EMBL/GenBank/DDBJ databases">
        <title>High titer production of polyol ester of fatty acids by Rhodotorula paludigena BS15 towards product separation-free biomass refinery.</title>
        <authorList>
            <person name="Mano J."/>
            <person name="Ono H."/>
            <person name="Tanaka T."/>
            <person name="Naito K."/>
            <person name="Sushida H."/>
            <person name="Ike M."/>
            <person name="Tokuyasu K."/>
            <person name="Kitaoka M."/>
        </authorList>
    </citation>
    <scope>NUCLEOTIDE SEQUENCE [LARGE SCALE GENOMIC DNA]</scope>
    <source>
        <strain evidence="3 4">BS15</strain>
    </source>
</reference>
<keyword evidence="1" id="KW-0732">Signal</keyword>
<dbReference type="InterPro" id="IPR029482">
    <property type="entry name" value="HRXXH"/>
</dbReference>
<gene>
    <name evidence="3" type="ORF">Rhopal_007102-T1</name>
</gene>
<dbReference type="GO" id="GO:0009277">
    <property type="term" value="C:fungal-type cell wall"/>
    <property type="evidence" value="ECO:0007669"/>
    <property type="project" value="TreeGrafter"/>
</dbReference>
<dbReference type="InterPro" id="IPR039124">
    <property type="entry name" value="PRA1-like"/>
</dbReference>
<accession>A0AAV5GXZ4</accession>
<dbReference type="AlphaFoldDB" id="A0AAV5GXZ4"/>
<comment type="caution">
    <text evidence="3">The sequence shown here is derived from an EMBL/GenBank/DDBJ whole genome shotgun (WGS) entry which is preliminary data.</text>
</comment>
<dbReference type="GO" id="GO:0008237">
    <property type="term" value="F:metallopeptidase activity"/>
    <property type="evidence" value="ECO:0007669"/>
    <property type="project" value="InterPro"/>
</dbReference>
<dbReference type="GO" id="GO:0005178">
    <property type="term" value="F:integrin binding"/>
    <property type="evidence" value="ECO:0007669"/>
    <property type="project" value="TreeGrafter"/>
</dbReference>